<feature type="binding site" evidence="4">
    <location>
        <position position="166"/>
    </location>
    <ligand>
        <name>Mn(2+)</name>
        <dbReference type="ChEBI" id="CHEBI:29035"/>
        <label>1</label>
    </ligand>
</feature>
<reference evidence="6" key="2">
    <citation type="submission" date="2020-09" db="EMBL/GenBank/DDBJ databases">
        <authorList>
            <person name="Sun Q."/>
            <person name="Ohkuma M."/>
        </authorList>
    </citation>
    <scope>NUCLEOTIDE SEQUENCE</scope>
    <source>
        <strain evidence="6">JCM 19596</strain>
    </source>
</reference>
<evidence type="ECO:0000256" key="1">
    <source>
        <dbReference type="ARBA" id="ARBA00009227"/>
    </source>
</evidence>
<dbReference type="GO" id="GO:0046872">
    <property type="term" value="F:metal ion binding"/>
    <property type="evidence" value="ECO:0007669"/>
    <property type="project" value="UniProtKB-KW"/>
</dbReference>
<dbReference type="GO" id="GO:0033389">
    <property type="term" value="P:putrescine biosynthetic process from arginine, via agmatine"/>
    <property type="evidence" value="ECO:0007669"/>
    <property type="project" value="TreeGrafter"/>
</dbReference>
<comment type="cofactor">
    <cofactor evidence="4">
        <name>Mn(2+)</name>
        <dbReference type="ChEBI" id="CHEBI:29035"/>
    </cofactor>
    <text evidence="4">Binds 2 manganese ions per subunit.</text>
</comment>
<protein>
    <submittedName>
        <fullName evidence="6">Agmatinase</fullName>
    </submittedName>
</protein>
<dbReference type="Gene3D" id="3.40.800.10">
    <property type="entry name" value="Ureohydrolase domain"/>
    <property type="match status" value="1"/>
</dbReference>
<feature type="binding site" evidence="4">
    <location>
        <position position="168"/>
    </location>
    <ligand>
        <name>Mn(2+)</name>
        <dbReference type="ChEBI" id="CHEBI:29035"/>
        <label>1</label>
    </ligand>
</feature>
<sequence length="335" mass="35121">MCMVSEPQPGLCSGIEPLLTPYAGYDVGVADEYDTNVGEIITDARDAAEADVGIVGIPFDTACVAGPRGSRLGPKAVRDELTHGTCYNPGLDVDISRGIDVVDYGDVDVDQTDVLAAHGRVEQALTAITADGVVPVSIGGDHSLTYPTAKAMMNAVDGDVGVINIDAHHDVRHSHGGELSSGTPFRRLLEDDADQLAGENFVELGLSGWHNSKYYVDWVRDIGAEIVTARDVHQDGTEHAVERALDAATDGTAAVFVSVDIDVLDAGSAPGTCAPSPGGLHTHQLLELVYQLGRHDLIRGFDLHEVAPPLDADGVTAKAGAAVVTQFLGARRASQ</sequence>
<reference evidence="6" key="1">
    <citation type="journal article" date="2014" name="Int. J. Syst. Evol. Microbiol.">
        <title>Complete genome sequence of Corynebacterium casei LMG S-19264T (=DSM 44701T), isolated from a smear-ripened cheese.</title>
        <authorList>
            <consortium name="US DOE Joint Genome Institute (JGI-PGF)"/>
            <person name="Walter F."/>
            <person name="Albersmeier A."/>
            <person name="Kalinowski J."/>
            <person name="Ruckert C."/>
        </authorList>
    </citation>
    <scope>NUCLEOTIDE SEQUENCE</scope>
    <source>
        <strain evidence="6">JCM 19596</strain>
    </source>
</reference>
<evidence type="ECO:0000256" key="2">
    <source>
        <dbReference type="ARBA" id="ARBA00022723"/>
    </source>
</evidence>
<keyword evidence="2 4" id="KW-0479">Metal-binding</keyword>
<evidence type="ECO:0000313" key="7">
    <source>
        <dbReference type="Proteomes" id="UP000607197"/>
    </source>
</evidence>
<dbReference type="Pfam" id="PF00491">
    <property type="entry name" value="Arginase"/>
    <property type="match status" value="1"/>
</dbReference>
<feature type="binding site" evidence="4">
    <location>
        <position position="170"/>
    </location>
    <ligand>
        <name>Mn(2+)</name>
        <dbReference type="ChEBI" id="CHEBI:29035"/>
        <label>1</label>
    </ligand>
</feature>
<comment type="caution">
    <text evidence="6">The sequence shown here is derived from an EMBL/GenBank/DDBJ whole genome shotgun (WGS) entry which is preliminary data.</text>
</comment>
<dbReference type="PRINTS" id="PR00116">
    <property type="entry name" value="ARGINASE"/>
</dbReference>
<proteinExistence type="inferred from homology"/>
<organism evidence="6 7">
    <name type="scientific">Halocalculus aciditolerans</name>
    <dbReference type="NCBI Taxonomy" id="1383812"/>
    <lineage>
        <taxon>Archaea</taxon>
        <taxon>Methanobacteriati</taxon>
        <taxon>Methanobacteriota</taxon>
        <taxon>Stenosarchaea group</taxon>
        <taxon>Halobacteria</taxon>
        <taxon>Halobacteriales</taxon>
        <taxon>Halobacteriaceae</taxon>
        <taxon>Halocalculus</taxon>
    </lineage>
</organism>
<dbReference type="InterPro" id="IPR023696">
    <property type="entry name" value="Ureohydrolase_dom_sf"/>
</dbReference>
<evidence type="ECO:0000256" key="5">
    <source>
        <dbReference type="RuleBase" id="RU003684"/>
    </source>
</evidence>
<dbReference type="GO" id="GO:0008783">
    <property type="term" value="F:agmatinase activity"/>
    <property type="evidence" value="ECO:0007669"/>
    <property type="project" value="TreeGrafter"/>
</dbReference>
<keyword evidence="4" id="KW-0464">Manganese</keyword>
<dbReference type="SUPFAM" id="SSF52768">
    <property type="entry name" value="Arginase/deacetylase"/>
    <property type="match status" value="1"/>
</dbReference>
<dbReference type="PANTHER" id="PTHR11358:SF26">
    <property type="entry name" value="GUANIDINO ACID HYDROLASE, MITOCHONDRIAL"/>
    <property type="match status" value="1"/>
</dbReference>
<dbReference type="PROSITE" id="PS01053">
    <property type="entry name" value="ARGINASE_1"/>
    <property type="match status" value="1"/>
</dbReference>
<dbReference type="PIRSF" id="PIRSF036979">
    <property type="entry name" value="Arginase"/>
    <property type="match status" value="1"/>
</dbReference>
<dbReference type="InterPro" id="IPR006035">
    <property type="entry name" value="Ureohydrolase"/>
</dbReference>
<accession>A0A830FDY2</accession>
<dbReference type="InterPro" id="IPR020855">
    <property type="entry name" value="Ureohydrolase_Mn_BS"/>
</dbReference>
<dbReference type="Proteomes" id="UP000607197">
    <property type="component" value="Unassembled WGS sequence"/>
</dbReference>
<dbReference type="CDD" id="cd09990">
    <property type="entry name" value="Agmatinase-like"/>
    <property type="match status" value="1"/>
</dbReference>
<dbReference type="AlphaFoldDB" id="A0A830FDY2"/>
<name>A0A830FDY2_9EURY</name>
<keyword evidence="7" id="KW-1185">Reference proteome</keyword>
<evidence type="ECO:0000256" key="3">
    <source>
        <dbReference type="ARBA" id="ARBA00022801"/>
    </source>
</evidence>
<evidence type="ECO:0000313" key="6">
    <source>
        <dbReference type="EMBL" id="GGL65891.1"/>
    </source>
</evidence>
<gene>
    <name evidence="6" type="primary">speB</name>
    <name evidence="6" type="ORF">GCM10009039_24700</name>
</gene>
<feature type="binding site" evidence="4">
    <location>
        <position position="262"/>
    </location>
    <ligand>
        <name>Mn(2+)</name>
        <dbReference type="ChEBI" id="CHEBI:29035"/>
        <label>1</label>
    </ligand>
</feature>
<dbReference type="PANTHER" id="PTHR11358">
    <property type="entry name" value="ARGINASE/AGMATINASE"/>
    <property type="match status" value="1"/>
</dbReference>
<feature type="binding site" evidence="4">
    <location>
        <position position="260"/>
    </location>
    <ligand>
        <name>Mn(2+)</name>
        <dbReference type="ChEBI" id="CHEBI:29035"/>
        <label>1</label>
    </ligand>
</feature>
<dbReference type="PROSITE" id="PS51409">
    <property type="entry name" value="ARGINASE_2"/>
    <property type="match status" value="1"/>
</dbReference>
<dbReference type="EMBL" id="BMPG01000003">
    <property type="protein sequence ID" value="GGL65891.1"/>
    <property type="molecule type" value="Genomic_DNA"/>
</dbReference>
<feature type="binding site" evidence="4">
    <location>
        <position position="142"/>
    </location>
    <ligand>
        <name>Mn(2+)</name>
        <dbReference type="ChEBI" id="CHEBI:29035"/>
        <label>1</label>
    </ligand>
</feature>
<comment type="similarity">
    <text evidence="1">Belongs to the arginase family. Agmatinase subfamily.</text>
</comment>
<evidence type="ECO:0000256" key="4">
    <source>
        <dbReference type="PIRSR" id="PIRSR036979-1"/>
    </source>
</evidence>
<keyword evidence="3 5" id="KW-0378">Hydrolase</keyword>